<dbReference type="EMBL" id="GBHO01006373">
    <property type="protein sequence ID" value="JAG37231.1"/>
    <property type="molecule type" value="Transcribed_RNA"/>
</dbReference>
<dbReference type="AlphaFoldDB" id="A0A0A9Z031"/>
<gene>
    <name evidence="3" type="primary">POLX_235</name>
    <name evidence="3" type="ORF">CM83_105522</name>
</gene>
<feature type="non-terminal residue" evidence="3">
    <location>
        <position position="1"/>
    </location>
</feature>
<evidence type="ECO:0000259" key="2">
    <source>
        <dbReference type="Pfam" id="PF25597"/>
    </source>
</evidence>
<name>A0A0A9Z031_LYGHE</name>
<dbReference type="InterPro" id="IPR057670">
    <property type="entry name" value="SH3_retrovirus"/>
</dbReference>
<feature type="compositionally biased region" description="Acidic residues" evidence="1">
    <location>
        <begin position="85"/>
        <end position="102"/>
    </location>
</feature>
<accession>A0A0A9Z031</accession>
<feature type="non-terminal residue" evidence="3">
    <location>
        <position position="135"/>
    </location>
</feature>
<sequence>SPTNFRICRIFKGTLSLEEIRSKSKKYIFVGYTNNAYRLWDPEKRKVVVSRDVYFYNPVENYSKETPKIVRLDFDENYGDISLADEAEDIESCSSNSDDDEQTASAESDNSEDQTDAETSLNDEASSFQDNNGET</sequence>
<organism evidence="3">
    <name type="scientific">Lygus hesperus</name>
    <name type="common">Western plant bug</name>
    <dbReference type="NCBI Taxonomy" id="30085"/>
    <lineage>
        <taxon>Eukaryota</taxon>
        <taxon>Metazoa</taxon>
        <taxon>Ecdysozoa</taxon>
        <taxon>Arthropoda</taxon>
        <taxon>Hexapoda</taxon>
        <taxon>Insecta</taxon>
        <taxon>Pterygota</taxon>
        <taxon>Neoptera</taxon>
        <taxon>Paraneoptera</taxon>
        <taxon>Hemiptera</taxon>
        <taxon>Heteroptera</taxon>
        <taxon>Panheteroptera</taxon>
        <taxon>Cimicomorpha</taxon>
        <taxon>Miridae</taxon>
        <taxon>Mirini</taxon>
        <taxon>Lygus</taxon>
    </lineage>
</organism>
<feature type="region of interest" description="Disordered" evidence="1">
    <location>
        <begin position="85"/>
        <end position="135"/>
    </location>
</feature>
<feature type="compositionally biased region" description="Polar residues" evidence="1">
    <location>
        <begin position="117"/>
        <end position="135"/>
    </location>
</feature>
<evidence type="ECO:0000256" key="1">
    <source>
        <dbReference type="SAM" id="MobiDB-lite"/>
    </source>
</evidence>
<evidence type="ECO:0000313" key="3">
    <source>
        <dbReference type="EMBL" id="JAG37231.1"/>
    </source>
</evidence>
<proteinExistence type="predicted"/>
<reference evidence="3" key="2">
    <citation type="submission" date="2014-07" db="EMBL/GenBank/DDBJ databases">
        <authorList>
            <person name="Hull J."/>
        </authorList>
    </citation>
    <scope>NUCLEOTIDE SEQUENCE</scope>
</reference>
<protein>
    <submittedName>
        <fullName evidence="3">Retrovirus-related Pol polyprotein from transposon TNT 1-94</fullName>
    </submittedName>
</protein>
<reference evidence="3" key="1">
    <citation type="journal article" date="2014" name="PLoS ONE">
        <title>Transcriptome-Based Identification of ABC Transporters in the Western Tarnished Plant Bug Lygus hesperus.</title>
        <authorList>
            <person name="Hull J.J."/>
            <person name="Chaney K."/>
            <person name="Geib S.M."/>
            <person name="Fabrick J.A."/>
            <person name="Brent C.S."/>
            <person name="Walsh D."/>
            <person name="Lavine L.C."/>
        </authorList>
    </citation>
    <scope>NUCLEOTIDE SEQUENCE</scope>
</reference>
<feature type="domain" description="Retroviral polymerase SH3-like" evidence="2">
    <location>
        <begin position="22"/>
        <end position="63"/>
    </location>
</feature>
<dbReference type="Pfam" id="PF25597">
    <property type="entry name" value="SH3_retrovirus"/>
    <property type="match status" value="1"/>
</dbReference>